<dbReference type="Pfam" id="PF12730">
    <property type="entry name" value="ABC2_membrane_4"/>
    <property type="match status" value="1"/>
</dbReference>
<dbReference type="PANTHER" id="PTHR37305">
    <property type="entry name" value="INTEGRAL MEMBRANE PROTEIN-RELATED"/>
    <property type="match status" value="1"/>
</dbReference>
<dbReference type="PANTHER" id="PTHR37305:SF1">
    <property type="entry name" value="MEMBRANE PROTEIN"/>
    <property type="match status" value="1"/>
</dbReference>
<feature type="transmembrane region" description="Helical" evidence="1">
    <location>
        <begin position="56"/>
        <end position="75"/>
    </location>
</feature>
<feature type="transmembrane region" description="Helical" evidence="1">
    <location>
        <begin position="96"/>
        <end position="124"/>
    </location>
</feature>
<reference evidence="2 3" key="1">
    <citation type="submission" date="2018-11" db="EMBL/GenBank/DDBJ databases">
        <title>Genome sequencing and assembly of Anaerosphaera sp. nov., GS7-6-2.</title>
        <authorList>
            <person name="Rettenmaier R."/>
            <person name="Liebl W."/>
            <person name="Zverlov V."/>
        </authorList>
    </citation>
    <scope>NUCLEOTIDE SEQUENCE [LARGE SCALE GENOMIC DNA]</scope>
    <source>
        <strain evidence="2 3">GS7-6-2</strain>
    </source>
</reference>
<proteinExistence type="predicted"/>
<evidence type="ECO:0000313" key="3">
    <source>
        <dbReference type="Proteomes" id="UP000288812"/>
    </source>
</evidence>
<feature type="transmembrane region" description="Helical" evidence="1">
    <location>
        <begin position="220"/>
        <end position="237"/>
    </location>
</feature>
<name>A0A437S9S2_9FIRM</name>
<dbReference type="EMBL" id="RLIH01000002">
    <property type="protein sequence ID" value="RVU55557.1"/>
    <property type="molecule type" value="Genomic_DNA"/>
</dbReference>
<feature type="transmembrane region" description="Helical" evidence="1">
    <location>
        <begin position="16"/>
        <end position="36"/>
    </location>
</feature>
<evidence type="ECO:0008006" key="4">
    <source>
        <dbReference type="Google" id="ProtNLM"/>
    </source>
</evidence>
<comment type="caution">
    <text evidence="2">The sequence shown here is derived from an EMBL/GenBank/DDBJ whole genome shotgun (WGS) entry which is preliminary data.</text>
</comment>
<dbReference type="AlphaFoldDB" id="A0A437S9S2"/>
<organism evidence="2 3">
    <name type="scientific">Anaerosphaera multitolerans</name>
    <dbReference type="NCBI Taxonomy" id="2487351"/>
    <lineage>
        <taxon>Bacteria</taxon>
        <taxon>Bacillati</taxon>
        <taxon>Bacillota</taxon>
        <taxon>Tissierellia</taxon>
        <taxon>Tissierellales</taxon>
        <taxon>Peptoniphilaceae</taxon>
        <taxon>Anaerosphaera</taxon>
    </lineage>
</organism>
<dbReference type="CDD" id="cd21809">
    <property type="entry name" value="ABC-2_lan_permease-like"/>
    <property type="match status" value="1"/>
</dbReference>
<sequence length="247" mass="28310">MRVLSAEFKKLKGSKIVIPMLLLPLFSVIFGSINYYGNLEVLQSEWVSLWTQTYLFYGFIFFPVLSAVYCAYSWNGEHRHNNFKLLLTAPVSHSKLLLSKISVVFFLNLFTQLYFIALFLIAGSTFNFKSEFPADFIYWLIVATIFSLVNISVQNFLSLKIKSFAIPVGLSLLIAMVSLLGSMASYSSESLKFLEYCFPSASLTVAMNHYPKILYTFKEFIVMGILSLIVFIIFYGLQKRELMRKLN</sequence>
<keyword evidence="1" id="KW-0812">Transmembrane</keyword>
<protein>
    <recommendedName>
        <fullName evidence="4">ABC transporter permease</fullName>
    </recommendedName>
</protein>
<keyword evidence="3" id="KW-1185">Reference proteome</keyword>
<feature type="transmembrane region" description="Helical" evidence="1">
    <location>
        <begin position="136"/>
        <end position="157"/>
    </location>
</feature>
<keyword evidence="1" id="KW-1133">Transmembrane helix</keyword>
<dbReference type="Proteomes" id="UP000288812">
    <property type="component" value="Unassembled WGS sequence"/>
</dbReference>
<gene>
    <name evidence="2" type="ORF">EF514_02175</name>
</gene>
<dbReference type="RefSeq" id="WP_127723354.1">
    <property type="nucleotide sequence ID" value="NZ_RLIH01000002.1"/>
</dbReference>
<accession>A0A437S9S2</accession>
<dbReference type="OrthoDB" id="9781996at2"/>
<feature type="transmembrane region" description="Helical" evidence="1">
    <location>
        <begin position="164"/>
        <end position="186"/>
    </location>
</feature>
<evidence type="ECO:0000313" key="2">
    <source>
        <dbReference type="EMBL" id="RVU55557.1"/>
    </source>
</evidence>
<keyword evidence="1" id="KW-0472">Membrane</keyword>
<evidence type="ECO:0000256" key="1">
    <source>
        <dbReference type="SAM" id="Phobius"/>
    </source>
</evidence>